<dbReference type="AlphaFoldDB" id="A0A2S2KU40"/>
<evidence type="ECO:0000256" key="2">
    <source>
        <dbReference type="ARBA" id="ARBA00023235"/>
    </source>
</evidence>
<gene>
    <name evidence="4" type="ORF">NZNM25_19400</name>
</gene>
<organism evidence="4 5">
    <name type="scientific">Nitrosopumilus zosterae</name>
    <dbReference type="NCBI Taxonomy" id="718286"/>
    <lineage>
        <taxon>Archaea</taxon>
        <taxon>Nitrososphaerota</taxon>
        <taxon>Nitrososphaeria</taxon>
        <taxon>Nitrosopumilales</taxon>
        <taxon>Nitrosopumilaceae</taxon>
        <taxon>Nitrosopumilus</taxon>
    </lineage>
</organism>
<evidence type="ECO:0000259" key="3">
    <source>
        <dbReference type="PROSITE" id="PS51464"/>
    </source>
</evidence>
<dbReference type="PROSITE" id="PS51464">
    <property type="entry name" value="SIS"/>
    <property type="match status" value="1"/>
</dbReference>
<dbReference type="GO" id="GO:0004347">
    <property type="term" value="F:glucose-6-phosphate isomerase activity"/>
    <property type="evidence" value="ECO:0007669"/>
    <property type="project" value="InterPro"/>
</dbReference>
<dbReference type="InterPro" id="IPR001347">
    <property type="entry name" value="SIS_dom"/>
</dbReference>
<evidence type="ECO:0000313" key="4">
    <source>
        <dbReference type="EMBL" id="GBH35149.1"/>
    </source>
</evidence>
<protein>
    <submittedName>
        <fullName evidence="4">Bifunctional phosphoglucose/phosphomannose isomerase</fullName>
    </submittedName>
</protein>
<dbReference type="InterPro" id="IPR019490">
    <property type="entry name" value="Glu6P/Mann6P_isomerase_C"/>
</dbReference>
<dbReference type="GO" id="GO:0005975">
    <property type="term" value="P:carbohydrate metabolic process"/>
    <property type="evidence" value="ECO:0007669"/>
    <property type="project" value="InterPro"/>
</dbReference>
<dbReference type="GO" id="GO:0097367">
    <property type="term" value="F:carbohydrate derivative binding"/>
    <property type="evidence" value="ECO:0007669"/>
    <property type="project" value="InterPro"/>
</dbReference>
<dbReference type="Pfam" id="PF10432">
    <property type="entry name" value="bact-PGI_C"/>
    <property type="match status" value="1"/>
</dbReference>
<dbReference type="InterPro" id="IPR035484">
    <property type="entry name" value="SIS_PGI/PMI_1"/>
</dbReference>
<dbReference type="SUPFAM" id="SSF53697">
    <property type="entry name" value="SIS domain"/>
    <property type="match status" value="1"/>
</dbReference>
<dbReference type="GO" id="GO:1901135">
    <property type="term" value="P:carbohydrate derivative metabolic process"/>
    <property type="evidence" value="ECO:0007669"/>
    <property type="project" value="InterPro"/>
</dbReference>
<comment type="caution">
    <text evidence="4">The sequence shown here is derived from an EMBL/GenBank/DDBJ whole genome shotgun (WGS) entry which is preliminary data.</text>
</comment>
<dbReference type="CDD" id="cd05017">
    <property type="entry name" value="SIS_PGI_PMI_1"/>
    <property type="match status" value="1"/>
</dbReference>
<reference evidence="4 5" key="1">
    <citation type="submission" date="2018-05" db="EMBL/GenBank/DDBJ databases">
        <title>genome sequencing of Nitrosopumilus sp. NM25.</title>
        <authorList>
            <person name="Mori K."/>
            <person name="Nakagawa T."/>
        </authorList>
    </citation>
    <scope>NUCLEOTIDE SEQUENCE [LARGE SCALE GENOMIC DNA]</scope>
    <source>
        <strain evidence="4 5">NM25</strain>
    </source>
</reference>
<dbReference type="Pfam" id="PF01380">
    <property type="entry name" value="SIS"/>
    <property type="match status" value="1"/>
</dbReference>
<keyword evidence="2 4" id="KW-0413">Isomerase</keyword>
<dbReference type="InterPro" id="IPR046348">
    <property type="entry name" value="SIS_dom_sf"/>
</dbReference>
<proteinExistence type="inferred from homology"/>
<dbReference type="Proteomes" id="UP000245829">
    <property type="component" value="Unassembled WGS sequence"/>
</dbReference>
<dbReference type="CDD" id="cd05637">
    <property type="entry name" value="SIS_PGI_PMI_2"/>
    <property type="match status" value="1"/>
</dbReference>
<accession>A0A2S2KU40</accession>
<comment type="similarity">
    <text evidence="1">Belongs to the PGI/PMI family.</text>
</comment>
<evidence type="ECO:0000256" key="1">
    <source>
        <dbReference type="ARBA" id="ARBA00010523"/>
    </source>
</evidence>
<sequence>MIKLEDLRKIDVKGMYKIYDEWPKIARESYFSNLSEINFERCSHIVFAGMGGSGAIGDIFSAILSKTNTHVTVVKGYHLPRTVDSKSVVVITSISGNTVETLAMLDDARRIGSKIIAFSDGGRIYEICLKNNIEHRNVSKYHSPRASFTSFLYSMLRVLKPIIPIEESDILESIENLEKISKTINSENISMSNPAIQISEWINNSPIIYFPLGLQPVAIRYKNSLQENSKMHAMIEDIIESSHNGIVGWGTKNNFQPILLRGQDDYTTTKERWEILKEFFESQNIEYKEVISENGNILTKIICLIYLLDYSSIFLAVKLGVDPTPVVPINFVKERLH</sequence>
<name>A0A2S2KU40_9ARCH</name>
<dbReference type="EMBL" id="BGKI01000012">
    <property type="protein sequence ID" value="GBH35149.1"/>
    <property type="molecule type" value="Genomic_DNA"/>
</dbReference>
<feature type="domain" description="SIS" evidence="3">
    <location>
        <begin position="35"/>
        <end position="173"/>
    </location>
</feature>
<dbReference type="RefSeq" id="WP_306307579.1">
    <property type="nucleotide sequence ID" value="NZ_AP026695.1"/>
</dbReference>
<dbReference type="GO" id="GO:0004476">
    <property type="term" value="F:mannose-6-phosphate isomerase activity"/>
    <property type="evidence" value="ECO:0007669"/>
    <property type="project" value="InterPro"/>
</dbReference>
<keyword evidence="5" id="KW-1185">Reference proteome</keyword>
<evidence type="ECO:0000313" key="5">
    <source>
        <dbReference type="Proteomes" id="UP000245829"/>
    </source>
</evidence>
<dbReference type="GeneID" id="76210170"/>
<dbReference type="Gene3D" id="3.40.50.10490">
    <property type="entry name" value="Glucose-6-phosphate isomerase like protein, domain 1"/>
    <property type="match status" value="2"/>
</dbReference>